<feature type="region of interest" description="Disordered" evidence="1">
    <location>
        <begin position="57"/>
        <end position="89"/>
    </location>
</feature>
<evidence type="ECO:0000313" key="3">
    <source>
        <dbReference type="Proteomes" id="UP000324585"/>
    </source>
</evidence>
<sequence>MQGIHASEDGCPILRMRVRTAPVCQWNALRAFSLLLKQRTEERYITLGAPRMSISVEAGGGQHYDRHGKAEPETSNNVSEPQPGVAKYLGPLPTSILQAVTMNS</sequence>
<feature type="compositionally biased region" description="Basic and acidic residues" evidence="1">
    <location>
        <begin position="63"/>
        <end position="72"/>
    </location>
</feature>
<dbReference type="Proteomes" id="UP000324585">
    <property type="component" value="Unassembled WGS sequence"/>
</dbReference>
<dbReference type="EMBL" id="VRMN01000001">
    <property type="protein sequence ID" value="KAA8500080.1"/>
    <property type="molecule type" value="Genomic_DNA"/>
</dbReference>
<evidence type="ECO:0000313" key="2">
    <source>
        <dbReference type="EMBL" id="KAA8500080.1"/>
    </source>
</evidence>
<accession>A0A5J4ZAC7</accession>
<evidence type="ECO:0000256" key="1">
    <source>
        <dbReference type="SAM" id="MobiDB-lite"/>
    </source>
</evidence>
<name>A0A5J4ZAC7_PORPP</name>
<comment type="caution">
    <text evidence="2">The sequence shown here is derived from an EMBL/GenBank/DDBJ whole genome shotgun (WGS) entry which is preliminary data.</text>
</comment>
<reference evidence="3" key="1">
    <citation type="journal article" date="2019" name="Nat. Commun.">
        <title>Expansion of phycobilisome linker gene families in mesophilic red algae.</title>
        <authorList>
            <person name="Lee J."/>
            <person name="Kim D."/>
            <person name="Bhattacharya D."/>
            <person name="Yoon H.S."/>
        </authorList>
    </citation>
    <scope>NUCLEOTIDE SEQUENCE [LARGE SCALE GENOMIC DNA]</scope>
    <source>
        <strain evidence="3">CCMP 1328</strain>
    </source>
</reference>
<keyword evidence="3" id="KW-1185">Reference proteome</keyword>
<organism evidence="2 3">
    <name type="scientific">Porphyridium purpureum</name>
    <name type="common">Red alga</name>
    <name type="synonym">Porphyridium cruentum</name>
    <dbReference type="NCBI Taxonomy" id="35688"/>
    <lineage>
        <taxon>Eukaryota</taxon>
        <taxon>Rhodophyta</taxon>
        <taxon>Bangiophyceae</taxon>
        <taxon>Porphyridiales</taxon>
        <taxon>Porphyridiaceae</taxon>
        <taxon>Porphyridium</taxon>
    </lineage>
</organism>
<dbReference type="AlphaFoldDB" id="A0A5J4ZAC7"/>
<proteinExistence type="predicted"/>
<protein>
    <submittedName>
        <fullName evidence="2">Uncharacterized protein</fullName>
    </submittedName>
</protein>
<gene>
    <name evidence="2" type="ORF">FVE85_7665</name>
</gene>